<dbReference type="PROSITE" id="PS51469">
    <property type="entry name" value="SUN"/>
    <property type="match status" value="1"/>
</dbReference>
<dbReference type="Pfam" id="PF07738">
    <property type="entry name" value="Sad1_UNC"/>
    <property type="match status" value="1"/>
</dbReference>
<evidence type="ECO:0000259" key="6">
    <source>
        <dbReference type="PROSITE" id="PS51469"/>
    </source>
</evidence>
<keyword evidence="8" id="KW-1185">Reference proteome</keyword>
<gene>
    <name evidence="7" type="ORF">Nepgr_009689</name>
</gene>
<dbReference type="GO" id="GO:0016020">
    <property type="term" value="C:membrane"/>
    <property type="evidence" value="ECO:0007669"/>
    <property type="project" value="UniProtKB-SubCell"/>
</dbReference>
<keyword evidence="4" id="KW-0472">Membrane</keyword>
<organism evidence="7 8">
    <name type="scientific">Nepenthes gracilis</name>
    <name type="common">Slender pitcher plant</name>
    <dbReference type="NCBI Taxonomy" id="150966"/>
    <lineage>
        <taxon>Eukaryota</taxon>
        <taxon>Viridiplantae</taxon>
        <taxon>Streptophyta</taxon>
        <taxon>Embryophyta</taxon>
        <taxon>Tracheophyta</taxon>
        <taxon>Spermatophyta</taxon>
        <taxon>Magnoliopsida</taxon>
        <taxon>eudicotyledons</taxon>
        <taxon>Gunneridae</taxon>
        <taxon>Pentapetalae</taxon>
        <taxon>Caryophyllales</taxon>
        <taxon>Nepenthaceae</taxon>
        <taxon>Nepenthes</taxon>
    </lineage>
</organism>
<keyword evidence="2" id="KW-0812">Transmembrane</keyword>
<feature type="compositionally biased region" description="Basic and acidic residues" evidence="5">
    <location>
        <begin position="60"/>
        <end position="75"/>
    </location>
</feature>
<evidence type="ECO:0000256" key="5">
    <source>
        <dbReference type="SAM" id="MobiDB-lite"/>
    </source>
</evidence>
<sequence>MSGSTVSITANTANRRRPLVVGDKKQNPELVNDGIISPVVNNNSGGNGVDDKLTGGTNKDLNHSIRGEAVLERSKGTLAQNKKSQLPSSTVSPRRNRKNGPPKPEKPRWQTVLSIFFKNFLLLAVLLCVIQMVRKLVTNSRIEGSGSLTEFTDMEGRIAEVDSSLKTTVKMIMVQLDAVEKKLEGEVWNLRREMNKKIEDKSAELDGALGKLDKRAEILDNALSALRSKDLLTKDDFSRLYDEFQKANGGDLGQTKLTLDDISALARKIVEAEIEKHAADGLGRVDYALASGGATVVKHSEALIVAKGGVHDDAEKMLKPSFGQPGECFPLKGSSGFVEIRLRTAIIPEAITLEHVAKNVAYDRSSAPKHCRVSGWLQDSQVPRGLDNTELALDGEKTFLLAEFSYDLEKSNIQTFNVLDLANTVVINTVRFDFTSNHGSPSFTCIYRLRVHGHIPANSVSVVTATDS</sequence>
<comment type="subcellular location">
    <subcellularLocation>
        <location evidence="1">Membrane</location>
    </subcellularLocation>
</comment>
<evidence type="ECO:0000256" key="1">
    <source>
        <dbReference type="ARBA" id="ARBA00004370"/>
    </source>
</evidence>
<evidence type="ECO:0000256" key="2">
    <source>
        <dbReference type="ARBA" id="ARBA00022692"/>
    </source>
</evidence>
<evidence type="ECO:0000313" key="8">
    <source>
        <dbReference type="Proteomes" id="UP001279734"/>
    </source>
</evidence>
<dbReference type="GO" id="GO:0005635">
    <property type="term" value="C:nuclear envelope"/>
    <property type="evidence" value="ECO:0007669"/>
    <property type="project" value="TreeGrafter"/>
</dbReference>
<feature type="region of interest" description="Disordered" evidence="5">
    <location>
        <begin position="17"/>
        <end position="107"/>
    </location>
</feature>
<name>A0AAD3SBV3_NEPGR</name>
<dbReference type="AlphaFoldDB" id="A0AAD3SBV3"/>
<accession>A0AAD3SBV3</accession>
<comment type="caution">
    <text evidence="7">The sequence shown here is derived from an EMBL/GenBank/DDBJ whole genome shotgun (WGS) entry which is preliminary data.</text>
</comment>
<dbReference type="Gene3D" id="2.60.120.260">
    <property type="entry name" value="Galactose-binding domain-like"/>
    <property type="match status" value="1"/>
</dbReference>
<dbReference type="PANTHER" id="PTHR12911">
    <property type="entry name" value="SAD1/UNC-84-LIKE PROTEIN-RELATED"/>
    <property type="match status" value="1"/>
</dbReference>
<proteinExistence type="predicted"/>
<protein>
    <recommendedName>
        <fullName evidence="6">SUN domain-containing protein</fullName>
    </recommendedName>
</protein>
<dbReference type="Proteomes" id="UP001279734">
    <property type="component" value="Unassembled WGS sequence"/>
</dbReference>
<feature type="domain" description="SUN" evidence="6">
    <location>
        <begin position="277"/>
        <end position="456"/>
    </location>
</feature>
<reference evidence="7" key="1">
    <citation type="submission" date="2023-05" db="EMBL/GenBank/DDBJ databases">
        <title>Nepenthes gracilis genome sequencing.</title>
        <authorList>
            <person name="Fukushima K."/>
        </authorList>
    </citation>
    <scope>NUCLEOTIDE SEQUENCE</scope>
    <source>
        <strain evidence="7">SING2019-196</strain>
    </source>
</reference>
<dbReference type="InterPro" id="IPR045119">
    <property type="entry name" value="SUN1-5"/>
</dbReference>
<evidence type="ECO:0000256" key="3">
    <source>
        <dbReference type="ARBA" id="ARBA00022989"/>
    </source>
</evidence>
<dbReference type="EMBL" id="BSYO01000007">
    <property type="protein sequence ID" value="GMH07849.1"/>
    <property type="molecule type" value="Genomic_DNA"/>
</dbReference>
<evidence type="ECO:0000313" key="7">
    <source>
        <dbReference type="EMBL" id="GMH07849.1"/>
    </source>
</evidence>
<dbReference type="GO" id="GO:0043495">
    <property type="term" value="F:protein-membrane adaptor activity"/>
    <property type="evidence" value="ECO:0007669"/>
    <property type="project" value="TreeGrafter"/>
</dbReference>
<keyword evidence="3" id="KW-1133">Transmembrane helix</keyword>
<feature type="compositionally biased region" description="Polar residues" evidence="5">
    <location>
        <begin position="77"/>
        <end position="92"/>
    </location>
</feature>
<dbReference type="PANTHER" id="PTHR12911:SF8">
    <property type="entry name" value="KLAROID PROTEIN-RELATED"/>
    <property type="match status" value="1"/>
</dbReference>
<evidence type="ECO:0000256" key="4">
    <source>
        <dbReference type="ARBA" id="ARBA00023136"/>
    </source>
</evidence>
<dbReference type="InterPro" id="IPR012919">
    <property type="entry name" value="SUN_dom"/>
</dbReference>